<dbReference type="STRING" id="1802424.A2480_02645"/>
<dbReference type="InterPro" id="IPR045060">
    <property type="entry name" value="Phe-tRNA-ligase_IIc_bsu"/>
</dbReference>
<dbReference type="InterPro" id="IPR004532">
    <property type="entry name" value="Phe-tRNA-ligase_IIc_bsu_bact"/>
</dbReference>
<protein>
    <recommendedName>
        <fullName evidence="15">Phenylalanine--tRNA ligase beta subunit</fullName>
        <ecNumber evidence="15">6.1.1.20</ecNumber>
    </recommendedName>
    <alternativeName>
        <fullName evidence="15">Phenylalanyl-tRNA synthetase beta subunit</fullName>
        <shortName evidence="15">PheRS</shortName>
    </alternativeName>
</protein>
<evidence type="ECO:0000259" key="19">
    <source>
        <dbReference type="PROSITE" id="PS51483"/>
    </source>
</evidence>
<comment type="similarity">
    <text evidence="2 15">Belongs to the phenylalanyl-tRNA synthetase beta subunit family. Type 1 subfamily.</text>
</comment>
<dbReference type="SUPFAM" id="SSF54991">
    <property type="entry name" value="Anticodon-binding domain of PheRS"/>
    <property type="match status" value="1"/>
</dbReference>
<comment type="subcellular location">
    <subcellularLocation>
        <location evidence="1 15">Cytoplasm</location>
    </subcellularLocation>
</comment>
<dbReference type="EC" id="6.1.1.20" evidence="15"/>
<evidence type="ECO:0000256" key="11">
    <source>
        <dbReference type="ARBA" id="ARBA00022884"/>
    </source>
</evidence>
<dbReference type="NCBIfam" id="TIGR00472">
    <property type="entry name" value="pheT_bact"/>
    <property type="match status" value="1"/>
</dbReference>
<dbReference type="InterPro" id="IPR012340">
    <property type="entry name" value="NA-bd_OB-fold"/>
</dbReference>
<dbReference type="PROSITE" id="PS51483">
    <property type="entry name" value="B5"/>
    <property type="match status" value="1"/>
</dbReference>
<keyword evidence="5 16" id="KW-0820">tRNA-binding</keyword>
<dbReference type="PROSITE" id="PS51447">
    <property type="entry name" value="FDX_ACB"/>
    <property type="match status" value="1"/>
</dbReference>
<feature type="binding site" evidence="15">
    <location>
        <position position="480"/>
    </location>
    <ligand>
        <name>Mg(2+)</name>
        <dbReference type="ChEBI" id="CHEBI:18420"/>
        <note>shared with alpha subunit</note>
    </ligand>
</feature>
<dbReference type="EMBL" id="MGFG01000025">
    <property type="protein sequence ID" value="OGM00730.1"/>
    <property type="molecule type" value="Genomic_DNA"/>
</dbReference>
<evidence type="ECO:0000256" key="15">
    <source>
        <dbReference type="HAMAP-Rule" id="MF_00283"/>
    </source>
</evidence>
<dbReference type="InterPro" id="IPR009061">
    <property type="entry name" value="DNA-bd_dom_put_sf"/>
</dbReference>
<accession>A0A1F7WD74</accession>
<dbReference type="InterPro" id="IPR045864">
    <property type="entry name" value="aa-tRNA-synth_II/BPL/LPL"/>
</dbReference>
<evidence type="ECO:0000256" key="6">
    <source>
        <dbReference type="ARBA" id="ARBA00022598"/>
    </source>
</evidence>
<evidence type="ECO:0000256" key="7">
    <source>
        <dbReference type="ARBA" id="ARBA00022723"/>
    </source>
</evidence>
<dbReference type="Gene3D" id="3.30.70.380">
    <property type="entry name" value="Ferrodoxin-fold anticodon-binding domain"/>
    <property type="match status" value="1"/>
</dbReference>
<evidence type="ECO:0000256" key="9">
    <source>
        <dbReference type="ARBA" id="ARBA00022840"/>
    </source>
</evidence>
<evidence type="ECO:0000259" key="17">
    <source>
        <dbReference type="PROSITE" id="PS50886"/>
    </source>
</evidence>
<dbReference type="AlphaFoldDB" id="A0A1F7WD74"/>
<keyword evidence="9 15" id="KW-0067">ATP-binding</keyword>
<proteinExistence type="inferred from homology"/>
<comment type="caution">
    <text evidence="20">The sequence shown here is derived from an EMBL/GenBank/DDBJ whole genome shotgun (WGS) entry which is preliminary data.</text>
</comment>
<dbReference type="FunFam" id="3.30.70.380:FF:000001">
    <property type="entry name" value="Phenylalanine--tRNA ligase beta subunit"/>
    <property type="match status" value="1"/>
</dbReference>
<dbReference type="PROSITE" id="PS50886">
    <property type="entry name" value="TRBD"/>
    <property type="match status" value="1"/>
</dbReference>
<evidence type="ECO:0000256" key="1">
    <source>
        <dbReference type="ARBA" id="ARBA00004496"/>
    </source>
</evidence>
<feature type="binding site" evidence="15">
    <location>
        <position position="484"/>
    </location>
    <ligand>
        <name>Mg(2+)</name>
        <dbReference type="ChEBI" id="CHEBI:18420"/>
        <note>shared with alpha subunit</note>
    </ligand>
</feature>
<evidence type="ECO:0000259" key="18">
    <source>
        <dbReference type="PROSITE" id="PS51447"/>
    </source>
</evidence>
<dbReference type="GO" id="GO:0000049">
    <property type="term" value="F:tRNA binding"/>
    <property type="evidence" value="ECO:0007669"/>
    <property type="project" value="UniProtKB-UniRule"/>
</dbReference>
<dbReference type="InterPro" id="IPR041616">
    <property type="entry name" value="PheRS_beta_core"/>
</dbReference>
<evidence type="ECO:0000256" key="13">
    <source>
        <dbReference type="ARBA" id="ARBA00023146"/>
    </source>
</evidence>
<feature type="binding site" evidence="15">
    <location>
        <position position="474"/>
    </location>
    <ligand>
        <name>Mg(2+)</name>
        <dbReference type="ChEBI" id="CHEBI:18420"/>
        <note>shared with alpha subunit</note>
    </ligand>
</feature>
<dbReference type="InterPro" id="IPR033714">
    <property type="entry name" value="tRNA_bind_bactPheRS"/>
</dbReference>
<feature type="domain" description="TRNA-binding" evidence="17">
    <location>
        <begin position="41"/>
        <end position="159"/>
    </location>
</feature>
<dbReference type="GO" id="GO:0004826">
    <property type="term" value="F:phenylalanine-tRNA ligase activity"/>
    <property type="evidence" value="ECO:0007669"/>
    <property type="project" value="UniProtKB-UniRule"/>
</dbReference>
<evidence type="ECO:0000313" key="20">
    <source>
        <dbReference type="EMBL" id="OGM00730.1"/>
    </source>
</evidence>
<dbReference type="Gene3D" id="3.30.56.10">
    <property type="match status" value="2"/>
</dbReference>
<evidence type="ECO:0000256" key="10">
    <source>
        <dbReference type="ARBA" id="ARBA00022842"/>
    </source>
</evidence>
<dbReference type="PANTHER" id="PTHR10947">
    <property type="entry name" value="PHENYLALANYL-TRNA SYNTHETASE BETA CHAIN AND LEUCINE-RICH REPEAT-CONTAINING PROTEIN 47"/>
    <property type="match status" value="1"/>
</dbReference>
<keyword evidence="11 16" id="KW-0694">RNA-binding</keyword>
<dbReference type="Gene3D" id="2.40.50.140">
    <property type="entry name" value="Nucleic acid-binding proteins"/>
    <property type="match status" value="1"/>
</dbReference>
<comment type="catalytic activity">
    <reaction evidence="14 15">
        <text>tRNA(Phe) + L-phenylalanine + ATP = L-phenylalanyl-tRNA(Phe) + AMP + diphosphate + H(+)</text>
        <dbReference type="Rhea" id="RHEA:19413"/>
        <dbReference type="Rhea" id="RHEA-COMP:9668"/>
        <dbReference type="Rhea" id="RHEA-COMP:9699"/>
        <dbReference type="ChEBI" id="CHEBI:15378"/>
        <dbReference type="ChEBI" id="CHEBI:30616"/>
        <dbReference type="ChEBI" id="CHEBI:33019"/>
        <dbReference type="ChEBI" id="CHEBI:58095"/>
        <dbReference type="ChEBI" id="CHEBI:78442"/>
        <dbReference type="ChEBI" id="CHEBI:78531"/>
        <dbReference type="ChEBI" id="CHEBI:456215"/>
        <dbReference type="EC" id="6.1.1.20"/>
    </reaction>
</comment>
<keyword evidence="4 15" id="KW-0963">Cytoplasm</keyword>
<dbReference type="GO" id="GO:0006432">
    <property type="term" value="P:phenylalanyl-tRNA aminoacylation"/>
    <property type="evidence" value="ECO:0007669"/>
    <property type="project" value="UniProtKB-UniRule"/>
</dbReference>
<evidence type="ECO:0000256" key="4">
    <source>
        <dbReference type="ARBA" id="ARBA00022490"/>
    </source>
</evidence>
<dbReference type="GO" id="GO:0000287">
    <property type="term" value="F:magnesium ion binding"/>
    <property type="evidence" value="ECO:0007669"/>
    <property type="project" value="UniProtKB-UniRule"/>
</dbReference>
<feature type="domain" description="FDX-ACB" evidence="18">
    <location>
        <begin position="715"/>
        <end position="807"/>
    </location>
</feature>
<evidence type="ECO:0000313" key="21">
    <source>
        <dbReference type="Proteomes" id="UP000176988"/>
    </source>
</evidence>
<dbReference type="InterPro" id="IPR020825">
    <property type="entry name" value="Phe-tRNA_synthase-like_B3/B4"/>
</dbReference>
<evidence type="ECO:0000256" key="8">
    <source>
        <dbReference type="ARBA" id="ARBA00022741"/>
    </source>
</evidence>
<dbReference type="SUPFAM" id="SSF50249">
    <property type="entry name" value="Nucleic acid-binding proteins"/>
    <property type="match status" value="1"/>
</dbReference>
<dbReference type="SUPFAM" id="SSF55681">
    <property type="entry name" value="Class II aaRS and biotin synthetases"/>
    <property type="match status" value="1"/>
</dbReference>
<evidence type="ECO:0000256" key="5">
    <source>
        <dbReference type="ARBA" id="ARBA00022555"/>
    </source>
</evidence>
<dbReference type="Pfam" id="PF03483">
    <property type="entry name" value="B3_4"/>
    <property type="match status" value="1"/>
</dbReference>
<keyword evidence="12 15" id="KW-0648">Protein biosynthesis</keyword>
<keyword evidence="13 15" id="KW-0030">Aminoacyl-tRNA synthetase</keyword>
<feature type="binding site" evidence="15">
    <location>
        <position position="483"/>
    </location>
    <ligand>
        <name>Mg(2+)</name>
        <dbReference type="ChEBI" id="CHEBI:18420"/>
        <note>shared with alpha subunit</note>
    </ligand>
</feature>
<keyword evidence="6 15" id="KW-0436">Ligase</keyword>
<dbReference type="FunFam" id="3.50.40.10:FF:000001">
    <property type="entry name" value="Phenylalanine--tRNA ligase beta subunit"/>
    <property type="match status" value="1"/>
</dbReference>
<evidence type="ECO:0000256" key="14">
    <source>
        <dbReference type="ARBA" id="ARBA00049255"/>
    </source>
</evidence>
<dbReference type="InterPro" id="IPR005121">
    <property type="entry name" value="Fdx_antiC-bd"/>
</dbReference>
<dbReference type="InterPro" id="IPR002547">
    <property type="entry name" value="tRNA-bd_dom"/>
</dbReference>
<dbReference type="Pfam" id="PF03147">
    <property type="entry name" value="FDX-ACB"/>
    <property type="match status" value="1"/>
</dbReference>
<keyword evidence="7 15" id="KW-0479">Metal-binding</keyword>
<dbReference type="HAMAP" id="MF_00283">
    <property type="entry name" value="Phe_tRNA_synth_beta1"/>
    <property type="match status" value="1"/>
</dbReference>
<organism evidence="20 21">
    <name type="scientific">Candidatus Uhrbacteria bacterium RIFOXYC2_FULL_47_19</name>
    <dbReference type="NCBI Taxonomy" id="1802424"/>
    <lineage>
        <taxon>Bacteria</taxon>
        <taxon>Candidatus Uhriibacteriota</taxon>
    </lineage>
</organism>
<feature type="domain" description="B5" evidence="19">
    <location>
        <begin position="414"/>
        <end position="496"/>
    </location>
</feature>
<evidence type="ECO:0000256" key="2">
    <source>
        <dbReference type="ARBA" id="ARBA00008653"/>
    </source>
</evidence>
<dbReference type="Proteomes" id="UP000176988">
    <property type="component" value="Unassembled WGS sequence"/>
</dbReference>
<reference evidence="20 21" key="1">
    <citation type="journal article" date="2016" name="Nat. Commun.">
        <title>Thousands of microbial genomes shed light on interconnected biogeochemical processes in an aquifer system.</title>
        <authorList>
            <person name="Anantharaman K."/>
            <person name="Brown C.T."/>
            <person name="Hug L.A."/>
            <person name="Sharon I."/>
            <person name="Castelle C.J."/>
            <person name="Probst A.J."/>
            <person name="Thomas B.C."/>
            <person name="Singh A."/>
            <person name="Wilkins M.J."/>
            <person name="Karaoz U."/>
            <person name="Brodie E.L."/>
            <person name="Williams K.H."/>
            <person name="Hubbard S.S."/>
            <person name="Banfield J.F."/>
        </authorList>
    </citation>
    <scope>NUCLEOTIDE SEQUENCE [LARGE SCALE GENOMIC DNA]</scope>
</reference>
<dbReference type="Pfam" id="PF03484">
    <property type="entry name" value="B5"/>
    <property type="match status" value="1"/>
</dbReference>
<dbReference type="SUPFAM" id="SSF46955">
    <property type="entry name" value="Putative DNA-binding domain"/>
    <property type="match status" value="1"/>
</dbReference>
<comment type="cofactor">
    <cofactor evidence="15">
        <name>Mg(2+)</name>
        <dbReference type="ChEBI" id="CHEBI:18420"/>
    </cofactor>
    <text evidence="15">Binds 2 magnesium ions per tetramer.</text>
</comment>
<dbReference type="SUPFAM" id="SSF56037">
    <property type="entry name" value="PheT/TilS domain"/>
    <property type="match status" value="1"/>
</dbReference>
<dbReference type="SMART" id="SM00874">
    <property type="entry name" value="B5"/>
    <property type="match status" value="1"/>
</dbReference>
<dbReference type="InterPro" id="IPR005147">
    <property type="entry name" value="tRNA_synthase_B5-dom"/>
</dbReference>
<gene>
    <name evidence="15" type="primary">pheT</name>
    <name evidence="20" type="ORF">A2480_02645</name>
</gene>
<dbReference type="SMART" id="SM00896">
    <property type="entry name" value="FDX-ACB"/>
    <property type="match status" value="1"/>
</dbReference>
<dbReference type="Pfam" id="PF17759">
    <property type="entry name" value="tRNA_synthFbeta"/>
    <property type="match status" value="1"/>
</dbReference>
<evidence type="ECO:0000256" key="12">
    <source>
        <dbReference type="ARBA" id="ARBA00022917"/>
    </source>
</evidence>
<dbReference type="CDD" id="cd02796">
    <property type="entry name" value="tRNA_bind_bactPheRS"/>
    <property type="match status" value="1"/>
</dbReference>
<dbReference type="CDD" id="cd00769">
    <property type="entry name" value="PheRS_beta_core"/>
    <property type="match status" value="1"/>
</dbReference>
<keyword evidence="10 15" id="KW-0460">Magnesium</keyword>
<evidence type="ECO:0000256" key="3">
    <source>
        <dbReference type="ARBA" id="ARBA00011209"/>
    </source>
</evidence>
<sequence>MNILVSYNWIREFVGLKESPEDFARRISLSGPSVERLYPQAPQFDNMVIGRIVEIKPHPNADKLRIAVTDLGVEKSEIVCGGSNLAVDMKVVVALSGAMVRWHGTGELIRLEPTEIRGVKSSGMICGANEIGLEEAFPHAEREILDMSWCKAKPGTRLAKALDLDDTVFDIEVTTNRPDVFSVVGLARETAAIFETSFLHKEMPVPSLAKSVDPLPLTVLNDEPKLCTRYQAVVMDGIEVGPSPWWLKSRLHLSGIRSINNVVDITNYVMLELGQPMHAFDYDTLTGNTIRIRQSKPKESIALLDGSQKTLAASHLVIADEERSIAVAGVMGGEDTGVTEKTKRIVFEAATFDPVSVRRTGRDLDLRSDSSLRFEKGLPEEQTQMALARAVELCQKVACGRMVSTVFDLRSAPRKKIKYSFRPERAEQLIGVKVPTVRMVKILKSLGFGVTKRSPFRKGKALYDVEVPYWRARDIEGERDFAEEIARVYGYSNLPSEIPNGELPVDPVDPVLLAEGQLKHFFASLGFTELLNYSFVSSELLAKANYKAEDCLQLANPLSSDFEFMRPSLIPGLLETVHENIGLFPRGEVFEISNIYIKNNGANLPEERLVVLLAAYGPDNDDQLFRRIKGVLEAGFGMLRRRVEMHREISTDSRLWHPGRTVDLCVGDTAIGTLGEIHPGILELFGINGRVCTAEFDLSALIGTSVEGAGYQAIPQFPSVRRDLSVIVPKAVEYGAVDAILSNVSDLLREVQLFDVYTGEGIPDGHKSFSLHLIFRHGDRTMTAEEIEVEVGKMVKLLASKLQAKLRE</sequence>
<name>A0A1F7WD74_9BACT</name>
<dbReference type="Pfam" id="PF01588">
    <property type="entry name" value="tRNA_bind"/>
    <property type="match status" value="1"/>
</dbReference>
<evidence type="ECO:0000256" key="16">
    <source>
        <dbReference type="PROSITE-ProRule" id="PRU00209"/>
    </source>
</evidence>
<keyword evidence="8 15" id="KW-0547">Nucleotide-binding</keyword>
<comment type="subunit">
    <text evidence="3 15">Tetramer of two alpha and two beta subunits.</text>
</comment>
<dbReference type="Gene3D" id="3.50.40.10">
    <property type="entry name" value="Phenylalanyl-trna Synthetase, Chain B, domain 3"/>
    <property type="match status" value="1"/>
</dbReference>
<dbReference type="InterPro" id="IPR005146">
    <property type="entry name" value="B3/B4_tRNA-bd"/>
</dbReference>
<dbReference type="InterPro" id="IPR036690">
    <property type="entry name" value="Fdx_antiC-bd_sf"/>
</dbReference>
<dbReference type="GO" id="GO:0009328">
    <property type="term" value="C:phenylalanine-tRNA ligase complex"/>
    <property type="evidence" value="ECO:0007669"/>
    <property type="project" value="TreeGrafter"/>
</dbReference>
<dbReference type="Gene3D" id="3.30.930.10">
    <property type="entry name" value="Bira Bifunctional Protein, Domain 2"/>
    <property type="match status" value="1"/>
</dbReference>
<dbReference type="PANTHER" id="PTHR10947:SF0">
    <property type="entry name" value="PHENYLALANINE--TRNA LIGASE BETA SUBUNIT"/>
    <property type="match status" value="1"/>
</dbReference>
<dbReference type="GO" id="GO:0005524">
    <property type="term" value="F:ATP binding"/>
    <property type="evidence" value="ECO:0007669"/>
    <property type="project" value="UniProtKB-UniRule"/>
</dbReference>
<dbReference type="SMART" id="SM00873">
    <property type="entry name" value="B3_4"/>
    <property type="match status" value="1"/>
</dbReference>